<feature type="compositionally biased region" description="Basic and acidic residues" evidence="1">
    <location>
        <begin position="1"/>
        <end position="13"/>
    </location>
</feature>
<dbReference type="KEGG" id="vg:65122798"/>
<name>A0A5Q2WIN6_9CAUD</name>
<accession>A0A5Q2WIN6</accession>
<dbReference type="EMBL" id="MN444876">
    <property type="protein sequence ID" value="QGH76395.1"/>
    <property type="molecule type" value="Genomic_DNA"/>
</dbReference>
<dbReference type="RefSeq" id="YP_010104850.1">
    <property type="nucleotide sequence ID" value="NC_055822.1"/>
</dbReference>
<proteinExistence type="predicted"/>
<feature type="region of interest" description="Disordered" evidence="1">
    <location>
        <begin position="1"/>
        <end position="28"/>
    </location>
</feature>
<dbReference type="GeneID" id="65122798"/>
<evidence type="ECO:0000256" key="1">
    <source>
        <dbReference type="SAM" id="MobiDB-lite"/>
    </source>
</evidence>
<protein>
    <submittedName>
        <fullName evidence="2">Uncharacterized protein</fullName>
    </submittedName>
</protein>
<organism evidence="2 3">
    <name type="scientific">Streptomyces phage Daubenski</name>
    <dbReference type="NCBI Taxonomy" id="2653725"/>
    <lineage>
        <taxon>Viruses</taxon>
        <taxon>Duplodnaviria</taxon>
        <taxon>Heunggongvirae</taxon>
        <taxon>Uroviricota</taxon>
        <taxon>Caudoviricetes</taxon>
        <taxon>Stanwilliamsviridae</taxon>
        <taxon>Boydwoodruffvirinae</taxon>
        <taxon>Samistivirus</taxon>
        <taxon>Samistivirus daubenski</taxon>
    </lineage>
</organism>
<dbReference type="Proteomes" id="UP000375470">
    <property type="component" value="Segment"/>
</dbReference>
<evidence type="ECO:0000313" key="2">
    <source>
        <dbReference type="EMBL" id="QGH76395.1"/>
    </source>
</evidence>
<keyword evidence="3" id="KW-1185">Reference proteome</keyword>
<evidence type="ECO:0000313" key="3">
    <source>
        <dbReference type="Proteomes" id="UP000375470"/>
    </source>
</evidence>
<gene>
    <name evidence="2" type="primary">84</name>
    <name evidence="2" type="ORF">SEA_DAUBENSKI_87</name>
</gene>
<reference evidence="2 3" key="1">
    <citation type="submission" date="2019-09" db="EMBL/GenBank/DDBJ databases">
        <authorList>
            <person name="Cummings J.R."/>
            <person name="Eaglin Z.M."/>
            <person name="Kluemper A.J."/>
            <person name="Powell E.A."/>
            <person name="Stamm J."/>
            <person name="Thompson S.A."/>
            <person name="Tolsma S."/>
            <person name="Caruso S.M."/>
            <person name="Garlena R.A."/>
            <person name="Russell D.A."/>
            <person name="Pope W.H."/>
            <person name="Jacobs-Se D."/>
            <person name="Hatfull G.F."/>
        </authorList>
    </citation>
    <scope>NUCLEOTIDE SEQUENCE [LARGE SCALE GENOMIC DNA]</scope>
</reference>
<sequence length="104" mass="11646">MSEENEIKRDGGRAQKNSGRGKIQKGDATLGPFCYDIKEYASSFSVSISNWGKVCTDAFKSGRMIPAFKLVLGAGNRKVRLWVIGDDMFKEMLEAWEEKYGEAN</sequence>